<evidence type="ECO:0000256" key="1">
    <source>
        <dbReference type="ARBA" id="ARBA00022679"/>
    </source>
</evidence>
<keyword evidence="2" id="KW-0012">Acyltransferase</keyword>
<dbReference type="PANTHER" id="PTHR45896">
    <property type="entry name" value="N-ALPHA-ACETYLTRANSFERASE 30"/>
    <property type="match status" value="1"/>
</dbReference>
<dbReference type="InterPro" id="IPR044542">
    <property type="entry name" value="NAA30-like"/>
</dbReference>
<feature type="domain" description="N-acetyltransferase" evidence="4">
    <location>
        <begin position="10"/>
        <end position="159"/>
    </location>
</feature>
<dbReference type="CDD" id="cd04301">
    <property type="entry name" value="NAT_SF"/>
    <property type="match status" value="1"/>
</dbReference>
<comment type="similarity">
    <text evidence="3">Belongs to the acetyltransferase family. MAK3 subfamily.</text>
</comment>
<evidence type="ECO:0000313" key="5">
    <source>
        <dbReference type="EMBL" id="CAE0262698.1"/>
    </source>
</evidence>
<dbReference type="InterPro" id="IPR000182">
    <property type="entry name" value="GNAT_dom"/>
</dbReference>
<gene>
    <name evidence="5" type="ORF">PBIL07802_LOCUS24993</name>
</gene>
<name>A0A7S3GDC1_9EUKA</name>
<protein>
    <recommendedName>
        <fullName evidence="4">N-acetyltransferase domain-containing protein</fullName>
    </recommendedName>
</protein>
<dbReference type="Pfam" id="PF00583">
    <property type="entry name" value="Acetyltransf_1"/>
    <property type="match status" value="1"/>
</dbReference>
<accession>A0A7S3GDC1</accession>
<dbReference type="Gene3D" id="3.40.630.30">
    <property type="match status" value="1"/>
</dbReference>
<proteinExistence type="inferred from homology"/>
<reference evidence="5" key="1">
    <citation type="submission" date="2021-01" db="EMBL/GenBank/DDBJ databases">
        <authorList>
            <person name="Corre E."/>
            <person name="Pelletier E."/>
            <person name="Niang G."/>
            <person name="Scheremetjew M."/>
            <person name="Finn R."/>
            <person name="Kale V."/>
            <person name="Holt S."/>
            <person name="Cochrane G."/>
            <person name="Meng A."/>
            <person name="Brown T."/>
            <person name="Cohen L."/>
        </authorList>
    </citation>
    <scope>NUCLEOTIDE SEQUENCE</scope>
    <source>
        <strain evidence="5">NIES-2562</strain>
    </source>
</reference>
<dbReference type="PROSITE" id="PS51186">
    <property type="entry name" value="GNAT"/>
    <property type="match status" value="1"/>
</dbReference>
<dbReference type="GO" id="GO:0004596">
    <property type="term" value="F:protein-N-terminal amino-acid acetyltransferase activity"/>
    <property type="evidence" value="ECO:0007669"/>
    <property type="project" value="InterPro"/>
</dbReference>
<evidence type="ECO:0000259" key="4">
    <source>
        <dbReference type="PROSITE" id="PS51186"/>
    </source>
</evidence>
<keyword evidence="1" id="KW-0808">Transferase</keyword>
<organism evidence="5">
    <name type="scientific">Palpitomonas bilix</name>
    <dbReference type="NCBI Taxonomy" id="652834"/>
    <lineage>
        <taxon>Eukaryota</taxon>
        <taxon>Eukaryota incertae sedis</taxon>
    </lineage>
</organism>
<dbReference type="InterPro" id="IPR016181">
    <property type="entry name" value="Acyl_CoA_acyltransferase"/>
</dbReference>
<dbReference type="AlphaFoldDB" id="A0A7S3GDC1"/>
<evidence type="ECO:0000256" key="3">
    <source>
        <dbReference type="ARBA" id="ARBA00024025"/>
    </source>
</evidence>
<dbReference type="PANTHER" id="PTHR45896:SF1">
    <property type="entry name" value="N-ALPHA-ACETYLTRANSFERASE 30"/>
    <property type="match status" value="1"/>
</dbReference>
<sequence length="174" mass="20549">MAEPARDAEVVFKQYKGEDELEQMTELIARDLSEPYSIYTYRYFTDDFPYLSFNAWAGDKIVGTIICRQDTDKQGRKKGYIGMLTVNPDFRRRGIASKLISLSIDEMKKRFFASVYLDALTTNVSALNMYERLGFMRTKYLRSFYQTDEDAYRLKRYLHVEYPPDTHLEQPHVE</sequence>
<dbReference type="SUPFAM" id="SSF55729">
    <property type="entry name" value="Acyl-CoA N-acyltransferases (Nat)"/>
    <property type="match status" value="1"/>
</dbReference>
<dbReference type="EMBL" id="HBIB01038321">
    <property type="protein sequence ID" value="CAE0262698.1"/>
    <property type="molecule type" value="Transcribed_RNA"/>
</dbReference>
<evidence type="ECO:0000256" key="2">
    <source>
        <dbReference type="ARBA" id="ARBA00023315"/>
    </source>
</evidence>
<dbReference type="GO" id="GO:0031417">
    <property type="term" value="C:NatC complex"/>
    <property type="evidence" value="ECO:0007669"/>
    <property type="project" value="TreeGrafter"/>
</dbReference>